<dbReference type="OMA" id="LIYIHVS"/>
<evidence type="ECO:0000259" key="4">
    <source>
        <dbReference type="Pfam" id="PF01712"/>
    </source>
</evidence>
<feature type="domain" description="Deoxynucleoside kinase" evidence="4">
    <location>
        <begin position="3"/>
        <end position="214"/>
    </location>
</feature>
<evidence type="ECO:0000256" key="1">
    <source>
        <dbReference type="PIRSR" id="PIRSR000705-1"/>
    </source>
</evidence>
<dbReference type="GO" id="GO:0005524">
    <property type="term" value="F:ATP binding"/>
    <property type="evidence" value="ECO:0007669"/>
    <property type="project" value="UniProtKB-KW"/>
</dbReference>
<keyword evidence="3" id="KW-0547">Nucleotide-binding</keyword>
<keyword evidence="5" id="KW-0418">Kinase</keyword>
<proteinExistence type="predicted"/>
<feature type="binding site" evidence="2">
    <location>
        <position position="60"/>
    </location>
    <ligand>
        <name>substrate</name>
    </ligand>
</feature>
<comment type="caution">
    <text evidence="5">The sequence shown here is derived from an EMBL/GenBank/DDBJ whole genome shotgun (WGS) entry which is preliminary data.</text>
</comment>
<feature type="binding site" evidence="2">
    <location>
        <position position="31"/>
    </location>
    <ligand>
        <name>substrate</name>
    </ligand>
</feature>
<feature type="active site" description="Proton acceptor" evidence="1">
    <location>
        <position position="86"/>
    </location>
</feature>
<dbReference type="Pfam" id="PF01712">
    <property type="entry name" value="dNK"/>
    <property type="match status" value="1"/>
</dbReference>
<gene>
    <name evidence="5" type="ORF">FNV44_03675</name>
</gene>
<dbReference type="GO" id="GO:0019136">
    <property type="term" value="F:deoxynucleoside kinase activity"/>
    <property type="evidence" value="ECO:0007669"/>
    <property type="project" value="InterPro"/>
</dbReference>
<evidence type="ECO:0000256" key="2">
    <source>
        <dbReference type="PIRSR" id="PIRSR000705-2"/>
    </source>
</evidence>
<dbReference type="Proteomes" id="UP000315938">
    <property type="component" value="Unassembled WGS sequence"/>
</dbReference>
<name>A0A553IIU6_ACHLA</name>
<dbReference type="SUPFAM" id="SSF52540">
    <property type="entry name" value="P-loop containing nucleoside triphosphate hydrolases"/>
    <property type="match status" value="1"/>
</dbReference>
<dbReference type="AlphaFoldDB" id="A0A553IIU6"/>
<feature type="binding site" evidence="3">
    <location>
        <begin position="148"/>
        <end position="152"/>
    </location>
    <ligand>
        <name>ATP</name>
        <dbReference type="ChEBI" id="CHEBI:30616"/>
    </ligand>
</feature>
<organism evidence="5 6">
    <name type="scientific">Acholeplasma laidlawii</name>
    <dbReference type="NCBI Taxonomy" id="2148"/>
    <lineage>
        <taxon>Bacteria</taxon>
        <taxon>Bacillati</taxon>
        <taxon>Mycoplasmatota</taxon>
        <taxon>Mollicutes</taxon>
        <taxon>Acholeplasmatales</taxon>
        <taxon>Acholeplasmataceae</taxon>
        <taxon>Acholeplasma</taxon>
    </lineage>
</organism>
<feature type="binding site" evidence="2">
    <location>
        <position position="43"/>
    </location>
    <ligand>
        <name>substrate</name>
    </ligand>
</feature>
<dbReference type="InterPro" id="IPR002624">
    <property type="entry name" value="DCK/DGK"/>
</dbReference>
<reference evidence="5 6" key="1">
    <citation type="submission" date="2019-07" db="EMBL/GenBank/DDBJ databases">
        <title>Genome sequence of Acholeplasma laidlawii strain with increased resistance to erythromycin.</title>
        <authorList>
            <person name="Medvedeva E.S."/>
            <person name="Baranova N.B."/>
            <person name="Siniagina M.N."/>
            <person name="Mouzykantov A."/>
            <person name="Chernova O.A."/>
            <person name="Chernov V.M."/>
        </authorList>
    </citation>
    <scope>NUCLEOTIDE SEQUENCE [LARGE SCALE GENOMIC DNA]</scope>
    <source>
        <strain evidence="5 6">PG8REry</strain>
    </source>
</reference>
<feature type="binding site" evidence="2">
    <location>
        <position position="87"/>
    </location>
    <ligand>
        <name>substrate</name>
    </ligand>
</feature>
<dbReference type="GO" id="GO:0005737">
    <property type="term" value="C:cytoplasm"/>
    <property type="evidence" value="ECO:0007669"/>
    <property type="project" value="TreeGrafter"/>
</dbReference>
<evidence type="ECO:0000256" key="3">
    <source>
        <dbReference type="PIRSR" id="PIRSR000705-3"/>
    </source>
</evidence>
<dbReference type="PANTHER" id="PTHR10513:SF35">
    <property type="entry name" value="DEOXYADENOSINE KINASE"/>
    <property type="match status" value="1"/>
</dbReference>
<feature type="binding site" evidence="2">
    <location>
        <position position="92"/>
    </location>
    <ligand>
        <name>substrate</name>
    </ligand>
</feature>
<dbReference type="RefSeq" id="WP_012242343.1">
    <property type="nucleotide sequence ID" value="NZ_JACAOF010000004.1"/>
</dbReference>
<feature type="binding site" evidence="2">
    <location>
        <position position="157"/>
    </location>
    <ligand>
        <name>substrate</name>
    </ligand>
</feature>
<dbReference type="InterPro" id="IPR050566">
    <property type="entry name" value="Deoxyribonucleoside_kinase"/>
</dbReference>
<evidence type="ECO:0000313" key="6">
    <source>
        <dbReference type="Proteomes" id="UP000315938"/>
    </source>
</evidence>
<keyword evidence="3" id="KW-0067">ATP-binding</keyword>
<dbReference type="Gene3D" id="3.40.50.300">
    <property type="entry name" value="P-loop containing nucleotide triphosphate hydrolases"/>
    <property type="match status" value="1"/>
</dbReference>
<dbReference type="InterPro" id="IPR031314">
    <property type="entry name" value="DNK_dom"/>
</dbReference>
<dbReference type="PIRSF" id="PIRSF000705">
    <property type="entry name" value="DNK"/>
    <property type="match status" value="1"/>
</dbReference>
<dbReference type="InterPro" id="IPR027417">
    <property type="entry name" value="P-loop_NTPase"/>
</dbReference>
<keyword evidence="5" id="KW-0808">Transferase</keyword>
<accession>A0A553IIU6</accession>
<dbReference type="EMBL" id="VKID01000001">
    <property type="protein sequence ID" value="TRY00154.1"/>
    <property type="molecule type" value="Genomic_DNA"/>
</dbReference>
<sequence length="217" mass="25667">MLIVIGGMIGLGKTSVGEALAEEFNGKMYYESVDDNPILPLYYTATEEETQKKRYPFLLQLWFLNSRFKALKDAANHATEGFSIVDRSIYEDWYFAKINHDLERMNDLEFSIYKELLDNMMEEIQGLPKKAPDLMIYLKGSFQSVIDRIQNRGRAFELDEGLKSYYELLWKGYDAWLEHHYRHSKVYILDTDKYNVVHNLEHRQIVFNEIRSILDIK</sequence>
<evidence type="ECO:0000313" key="5">
    <source>
        <dbReference type="EMBL" id="TRY00154.1"/>
    </source>
</evidence>
<dbReference type="CDD" id="cd01673">
    <property type="entry name" value="dNK"/>
    <property type="match status" value="1"/>
</dbReference>
<dbReference type="GeneID" id="41338573"/>
<protein>
    <submittedName>
        <fullName evidence="5">Deoxynucleoside kinase</fullName>
    </submittedName>
</protein>
<dbReference type="PANTHER" id="PTHR10513">
    <property type="entry name" value="DEOXYNUCLEOSIDE KINASE"/>
    <property type="match status" value="1"/>
</dbReference>
<feature type="binding site" evidence="3">
    <location>
        <begin position="7"/>
        <end position="15"/>
    </location>
    <ligand>
        <name>ATP</name>
        <dbReference type="ChEBI" id="CHEBI:30616"/>
    </ligand>
</feature>